<feature type="transmembrane region" description="Helical" evidence="5">
    <location>
        <begin position="327"/>
        <end position="347"/>
    </location>
</feature>
<dbReference type="Pfam" id="PF25508">
    <property type="entry name" value="TRPM2"/>
    <property type="match status" value="1"/>
</dbReference>
<keyword evidence="2 5" id="KW-0812">Transmembrane</keyword>
<reference evidence="8" key="1">
    <citation type="submission" date="2021-02" db="EMBL/GenBank/DDBJ databases">
        <authorList>
            <person name="Nowell W R."/>
        </authorList>
    </citation>
    <scope>NUCLEOTIDE SEQUENCE</scope>
</reference>
<dbReference type="InterPro" id="IPR005821">
    <property type="entry name" value="Ion_trans_dom"/>
</dbReference>
<evidence type="ECO:0000256" key="3">
    <source>
        <dbReference type="ARBA" id="ARBA00022989"/>
    </source>
</evidence>
<keyword evidence="4 5" id="KW-0472">Membrane</keyword>
<feature type="transmembrane region" description="Helical" evidence="5">
    <location>
        <begin position="578"/>
        <end position="601"/>
    </location>
</feature>
<protein>
    <recommendedName>
        <fullName evidence="10">Ion transport domain-containing protein</fullName>
    </recommendedName>
</protein>
<comment type="caution">
    <text evidence="8">The sequence shown here is derived from an EMBL/GenBank/DDBJ whole genome shotgun (WGS) entry which is preliminary data.</text>
</comment>
<name>A0A815V143_ADIRI</name>
<feature type="transmembrane region" description="Helical" evidence="5">
    <location>
        <begin position="446"/>
        <end position="464"/>
    </location>
</feature>
<dbReference type="PANTHER" id="PTHR13800">
    <property type="entry name" value="TRANSIENT RECEPTOR POTENTIAL CATION CHANNEL, SUBFAMILY M, MEMBER 6"/>
    <property type="match status" value="1"/>
</dbReference>
<evidence type="ECO:0000259" key="7">
    <source>
        <dbReference type="Pfam" id="PF25508"/>
    </source>
</evidence>
<gene>
    <name evidence="8" type="ORF">EDS130_LOCUS44027</name>
</gene>
<dbReference type="AlphaFoldDB" id="A0A815V143"/>
<dbReference type="GO" id="GO:0005261">
    <property type="term" value="F:monoatomic cation channel activity"/>
    <property type="evidence" value="ECO:0007669"/>
    <property type="project" value="TreeGrafter"/>
</dbReference>
<evidence type="ECO:0000256" key="1">
    <source>
        <dbReference type="ARBA" id="ARBA00004141"/>
    </source>
</evidence>
<evidence type="ECO:0000256" key="5">
    <source>
        <dbReference type="SAM" id="Phobius"/>
    </source>
</evidence>
<evidence type="ECO:0000313" key="9">
    <source>
        <dbReference type="Proteomes" id="UP000663852"/>
    </source>
</evidence>
<feature type="transmembrane region" description="Helical" evidence="5">
    <location>
        <begin position="379"/>
        <end position="402"/>
    </location>
</feature>
<sequence length="898" mass="103485">MVMFNWDDVIRKSGCVTELSINFAKIPEIEPLPEIFLYVLSPTQDKTGFVIIRRHEISKQQVKEFLNNQKLPNTSQNSQSSQTFNMQHPTIQISAEKGRVVVIPTYETATTPPDNIRTLIMRDPTLYVQMGQFLAIGLRGTLARPFRAKRGDSYYIDLNAANAAVGSASSLIFIRQAIYSLTFSFKITPVTGFIRDIFLWSLFADQSNLATCLCSRSEDTIVAALLANKIYQTAAERINKPAKRKEYLQKEKDFDKHAAEIMDKCFMKNEKFAIDILERDSKRYFGYSAYKLADDNSSRSFLATKCVEKYLDQLWYGDINKKEHSTLYISTLILILCIFPFLIPLVARFSTTLILTKRENEPFYLSFVWFFRKRAIIRFFYNIIFHILFIGIFSFVLLVDYFPINNNGGRRNGWNIVDVFAITFYLIGFTTRWISNESAFSVSKIFMCFSLCLWYVRILHLFVASEQLGIKLLMIFNTMKDLQFFVSFILIFLIGYAVTSYSLLTTKQQVIWDSTDGKSPSQTYQLAQNGTGLWNWTLVRNVIDWGMWKVYGQVSLLSNVEVDDVVLNADNDVYGTMVFILTIIFVCVANVLLLNVLVALFNVTLTKNDQNSHSSWAFHRFLLVDEYTRKSPLPPPLSLFYYAFKAAKHLYHKCQNKSNDSVHGSLDDTSGLDSNLYSVISFNAEDKIKVDGVINKVSINFSTSPTDESAKIWLFVIMAPTIRSNPNSFSIIRNYDLTADDSLIDVRKKLKTEIRTFKTDLRVEKGQYLAIRFSPGSGNPCSTERNQYYVNFDDKPYMGQTLLFTHCPTKGFAMSFNVQTAPHVRRTERIPGRCYGRKIAPVNLKKDMIDTVKRSQFQIRDDMLQEQSIAREYWVHIIKSIKEKEKEENKQHDLAENF</sequence>
<feature type="transmembrane region" description="Helical" evidence="5">
    <location>
        <begin position="414"/>
        <end position="434"/>
    </location>
</feature>
<evidence type="ECO:0008006" key="10">
    <source>
        <dbReference type="Google" id="ProtNLM"/>
    </source>
</evidence>
<keyword evidence="3 5" id="KW-1133">Transmembrane helix</keyword>
<dbReference type="InterPro" id="IPR057366">
    <property type="entry name" value="TRPM-like"/>
</dbReference>
<dbReference type="EMBL" id="CAJNOJ010000793">
    <property type="protein sequence ID" value="CAF1523295.1"/>
    <property type="molecule type" value="Genomic_DNA"/>
</dbReference>
<dbReference type="PANTHER" id="PTHR13800:SF12">
    <property type="entry name" value="TRANSIENT RECEPTOR POTENTIAL CATION CHANNEL SUBFAMILY M MEMBER-LIKE 2"/>
    <property type="match status" value="1"/>
</dbReference>
<dbReference type="GO" id="GO:0030001">
    <property type="term" value="P:metal ion transport"/>
    <property type="evidence" value="ECO:0007669"/>
    <property type="project" value="TreeGrafter"/>
</dbReference>
<evidence type="ECO:0000256" key="2">
    <source>
        <dbReference type="ARBA" id="ARBA00022692"/>
    </source>
</evidence>
<organism evidence="8 9">
    <name type="scientific">Adineta ricciae</name>
    <name type="common">Rotifer</name>
    <dbReference type="NCBI Taxonomy" id="249248"/>
    <lineage>
        <taxon>Eukaryota</taxon>
        <taxon>Metazoa</taxon>
        <taxon>Spiralia</taxon>
        <taxon>Gnathifera</taxon>
        <taxon>Rotifera</taxon>
        <taxon>Eurotatoria</taxon>
        <taxon>Bdelloidea</taxon>
        <taxon>Adinetida</taxon>
        <taxon>Adinetidae</taxon>
        <taxon>Adineta</taxon>
    </lineage>
</organism>
<dbReference type="GO" id="GO:0005886">
    <property type="term" value="C:plasma membrane"/>
    <property type="evidence" value="ECO:0007669"/>
    <property type="project" value="TreeGrafter"/>
</dbReference>
<comment type="subcellular location">
    <subcellularLocation>
        <location evidence="1">Membrane</location>
        <topology evidence="1">Multi-pass membrane protein</topology>
    </subcellularLocation>
</comment>
<dbReference type="OrthoDB" id="10017258at2759"/>
<feature type="domain" description="Ion transport" evidence="6">
    <location>
        <begin position="384"/>
        <end position="607"/>
    </location>
</feature>
<feature type="domain" description="TRPM-like" evidence="7">
    <location>
        <begin position="194"/>
        <end position="303"/>
    </location>
</feature>
<accession>A0A815V143</accession>
<dbReference type="InterPro" id="IPR050927">
    <property type="entry name" value="TRPM"/>
</dbReference>
<proteinExistence type="predicted"/>
<dbReference type="Proteomes" id="UP000663852">
    <property type="component" value="Unassembled WGS sequence"/>
</dbReference>
<evidence type="ECO:0000259" key="6">
    <source>
        <dbReference type="Pfam" id="PF00520"/>
    </source>
</evidence>
<feature type="transmembrane region" description="Helical" evidence="5">
    <location>
        <begin position="484"/>
        <end position="504"/>
    </location>
</feature>
<evidence type="ECO:0000256" key="4">
    <source>
        <dbReference type="ARBA" id="ARBA00023136"/>
    </source>
</evidence>
<evidence type="ECO:0000313" key="8">
    <source>
        <dbReference type="EMBL" id="CAF1523295.1"/>
    </source>
</evidence>
<dbReference type="Pfam" id="PF00520">
    <property type="entry name" value="Ion_trans"/>
    <property type="match status" value="1"/>
</dbReference>